<reference evidence="8 10" key="2">
    <citation type="journal article" date="2014" name="BMC Genomics">
        <title>An improved genome release (version Mt4.0) for the model legume Medicago truncatula.</title>
        <authorList>
            <person name="Tang H."/>
            <person name="Krishnakumar V."/>
            <person name="Bidwell S."/>
            <person name="Rosen B."/>
            <person name="Chan A."/>
            <person name="Zhou S."/>
            <person name="Gentzbittel L."/>
            <person name="Childs K.L."/>
            <person name="Yandell M."/>
            <person name="Gundlach H."/>
            <person name="Mayer K.F."/>
            <person name="Schwartz D.C."/>
            <person name="Town C.D."/>
        </authorList>
    </citation>
    <scope>GENOME REANNOTATION</scope>
    <source>
        <strain evidence="8">A17</strain>
        <strain evidence="9 10">cv. Jemalong A17</strain>
    </source>
</reference>
<dbReference type="Proteomes" id="UP000002051">
    <property type="component" value="Chromosome 2"/>
</dbReference>
<dbReference type="AlphaFoldDB" id="A0A072VCE7"/>
<organism evidence="8 10">
    <name type="scientific">Medicago truncatula</name>
    <name type="common">Barrel medic</name>
    <name type="synonym">Medicago tribuloides</name>
    <dbReference type="NCBI Taxonomy" id="3880"/>
    <lineage>
        <taxon>Eukaryota</taxon>
        <taxon>Viridiplantae</taxon>
        <taxon>Streptophyta</taxon>
        <taxon>Embryophyta</taxon>
        <taxon>Tracheophyta</taxon>
        <taxon>Spermatophyta</taxon>
        <taxon>Magnoliopsida</taxon>
        <taxon>eudicotyledons</taxon>
        <taxon>Gunneridae</taxon>
        <taxon>Pentapetalae</taxon>
        <taxon>rosids</taxon>
        <taxon>fabids</taxon>
        <taxon>Fabales</taxon>
        <taxon>Fabaceae</taxon>
        <taxon>Papilionoideae</taxon>
        <taxon>50 kb inversion clade</taxon>
        <taxon>NPAAA clade</taxon>
        <taxon>Hologalegina</taxon>
        <taxon>IRL clade</taxon>
        <taxon>Trifolieae</taxon>
        <taxon>Medicago</taxon>
    </lineage>
</organism>
<evidence type="ECO:0000256" key="3">
    <source>
        <dbReference type="ARBA" id="ARBA00022833"/>
    </source>
</evidence>
<accession>A0A072VCE7</accession>
<dbReference type="Gene3D" id="2.30.30.490">
    <property type="match status" value="1"/>
</dbReference>
<dbReference type="SMART" id="SM00439">
    <property type="entry name" value="BAH"/>
    <property type="match status" value="1"/>
</dbReference>
<dbReference type="InterPro" id="IPR013083">
    <property type="entry name" value="Znf_RING/FYVE/PHD"/>
</dbReference>
<dbReference type="PROSITE" id="PS51038">
    <property type="entry name" value="BAH"/>
    <property type="match status" value="1"/>
</dbReference>
<feature type="compositionally biased region" description="Low complexity" evidence="5">
    <location>
        <begin position="162"/>
        <end position="179"/>
    </location>
</feature>
<evidence type="ECO:0000256" key="1">
    <source>
        <dbReference type="ARBA" id="ARBA00022723"/>
    </source>
</evidence>
<protein>
    <submittedName>
        <fullName evidence="8">PHD finger and bromo-adjacent-like domain protein, putative</fullName>
    </submittedName>
</protein>
<feature type="region of interest" description="Disordered" evidence="5">
    <location>
        <begin position="162"/>
        <end position="211"/>
    </location>
</feature>
<dbReference type="Gene3D" id="3.30.40.10">
    <property type="entry name" value="Zinc/RING finger domain, C3HC4 (zinc finger)"/>
    <property type="match status" value="1"/>
</dbReference>
<reference evidence="8 10" key="1">
    <citation type="journal article" date="2011" name="Nature">
        <title>The Medicago genome provides insight into the evolution of rhizobial symbioses.</title>
        <authorList>
            <person name="Young N.D."/>
            <person name="Debelle F."/>
            <person name="Oldroyd G.E."/>
            <person name="Geurts R."/>
            <person name="Cannon S.B."/>
            <person name="Udvardi M.K."/>
            <person name="Benedito V.A."/>
            <person name="Mayer K.F."/>
            <person name="Gouzy J."/>
            <person name="Schoof H."/>
            <person name="Van de Peer Y."/>
            <person name="Proost S."/>
            <person name="Cook D.R."/>
            <person name="Meyers B.C."/>
            <person name="Spannagl M."/>
            <person name="Cheung F."/>
            <person name="De Mita S."/>
            <person name="Krishnakumar V."/>
            <person name="Gundlach H."/>
            <person name="Zhou S."/>
            <person name="Mudge J."/>
            <person name="Bharti A.K."/>
            <person name="Murray J.D."/>
            <person name="Naoumkina M.A."/>
            <person name="Rosen B."/>
            <person name="Silverstein K.A."/>
            <person name="Tang H."/>
            <person name="Rombauts S."/>
            <person name="Zhao P.X."/>
            <person name="Zhou P."/>
            <person name="Barbe V."/>
            <person name="Bardou P."/>
            <person name="Bechner M."/>
            <person name="Bellec A."/>
            <person name="Berger A."/>
            <person name="Berges H."/>
            <person name="Bidwell S."/>
            <person name="Bisseling T."/>
            <person name="Choisne N."/>
            <person name="Couloux A."/>
            <person name="Denny R."/>
            <person name="Deshpande S."/>
            <person name="Dai X."/>
            <person name="Doyle J.J."/>
            <person name="Dudez A.M."/>
            <person name="Farmer A.D."/>
            <person name="Fouteau S."/>
            <person name="Franken C."/>
            <person name="Gibelin C."/>
            <person name="Gish J."/>
            <person name="Goldstein S."/>
            <person name="Gonzalez A.J."/>
            <person name="Green P.J."/>
            <person name="Hallab A."/>
            <person name="Hartog M."/>
            <person name="Hua A."/>
            <person name="Humphray S.J."/>
            <person name="Jeong D.H."/>
            <person name="Jing Y."/>
            <person name="Jocker A."/>
            <person name="Kenton S.M."/>
            <person name="Kim D.J."/>
            <person name="Klee K."/>
            <person name="Lai H."/>
            <person name="Lang C."/>
            <person name="Lin S."/>
            <person name="Macmil S.L."/>
            <person name="Magdelenat G."/>
            <person name="Matthews L."/>
            <person name="McCorrison J."/>
            <person name="Monaghan E.L."/>
            <person name="Mun J.H."/>
            <person name="Najar F.Z."/>
            <person name="Nicholson C."/>
            <person name="Noirot C."/>
            <person name="O'Bleness M."/>
            <person name="Paule C.R."/>
            <person name="Poulain J."/>
            <person name="Prion F."/>
            <person name="Qin B."/>
            <person name="Qu C."/>
            <person name="Retzel E.F."/>
            <person name="Riddle C."/>
            <person name="Sallet E."/>
            <person name="Samain S."/>
            <person name="Samson N."/>
            <person name="Sanders I."/>
            <person name="Saurat O."/>
            <person name="Scarpelli C."/>
            <person name="Schiex T."/>
            <person name="Segurens B."/>
            <person name="Severin A.J."/>
            <person name="Sherrier D.J."/>
            <person name="Shi R."/>
            <person name="Sims S."/>
            <person name="Singer S.R."/>
            <person name="Sinharoy S."/>
            <person name="Sterck L."/>
            <person name="Viollet A."/>
            <person name="Wang B.B."/>
            <person name="Wang K."/>
            <person name="Wang M."/>
            <person name="Wang X."/>
            <person name="Warfsmann J."/>
            <person name="Weissenbach J."/>
            <person name="White D.D."/>
            <person name="White J.D."/>
            <person name="Wiley G.B."/>
            <person name="Wincker P."/>
            <person name="Xing Y."/>
            <person name="Yang L."/>
            <person name="Yao Z."/>
            <person name="Ying F."/>
            <person name="Zhai J."/>
            <person name="Zhou L."/>
            <person name="Zuber A."/>
            <person name="Denarie J."/>
            <person name="Dixon R.A."/>
            <person name="May G.D."/>
            <person name="Schwartz D.C."/>
            <person name="Rogers J."/>
            <person name="Quetier F."/>
            <person name="Town C.D."/>
            <person name="Roe B.A."/>
        </authorList>
    </citation>
    <scope>NUCLEOTIDE SEQUENCE [LARGE SCALE GENOMIC DNA]</scope>
    <source>
        <strain evidence="8">A17</strain>
        <strain evidence="9 10">cv. Jemalong A17</strain>
    </source>
</reference>
<keyword evidence="3" id="KW-0862">Zinc</keyword>
<dbReference type="GO" id="GO:0003682">
    <property type="term" value="F:chromatin binding"/>
    <property type="evidence" value="ECO:0007669"/>
    <property type="project" value="InterPro"/>
</dbReference>
<dbReference type="InterPro" id="IPR019786">
    <property type="entry name" value="Zinc_finger_PHD-type_CS"/>
</dbReference>
<dbReference type="EMBL" id="CM001218">
    <property type="protein sequence ID" value="KEH39133.1"/>
    <property type="molecule type" value="Genomic_DNA"/>
</dbReference>
<evidence type="ECO:0000256" key="4">
    <source>
        <dbReference type="PROSITE-ProRule" id="PRU00146"/>
    </source>
</evidence>
<evidence type="ECO:0000256" key="5">
    <source>
        <dbReference type="SAM" id="MobiDB-lite"/>
    </source>
</evidence>
<dbReference type="PROSITE" id="PS01359">
    <property type="entry name" value="ZF_PHD_1"/>
    <property type="match status" value="1"/>
</dbReference>
<dbReference type="InterPro" id="IPR011011">
    <property type="entry name" value="Znf_FYVE_PHD"/>
</dbReference>
<dbReference type="Pfam" id="PF00628">
    <property type="entry name" value="PHD"/>
    <property type="match status" value="1"/>
</dbReference>
<dbReference type="STRING" id="3880.A0A072VCE7"/>
<dbReference type="InterPro" id="IPR043151">
    <property type="entry name" value="BAH_sf"/>
</dbReference>
<dbReference type="EnsemblPlants" id="KEH39133">
    <property type="protein sequence ID" value="KEH39133"/>
    <property type="gene ID" value="MTR_2g090365"/>
</dbReference>
<dbReference type="InterPro" id="IPR001965">
    <property type="entry name" value="Znf_PHD"/>
</dbReference>
<evidence type="ECO:0000313" key="10">
    <source>
        <dbReference type="Proteomes" id="UP000002051"/>
    </source>
</evidence>
<dbReference type="InterPro" id="IPR019787">
    <property type="entry name" value="Znf_PHD-finger"/>
</dbReference>
<evidence type="ECO:0000313" key="9">
    <source>
        <dbReference type="EnsemblPlants" id="KEH39133"/>
    </source>
</evidence>
<feature type="compositionally biased region" description="Polar residues" evidence="5">
    <location>
        <begin position="194"/>
        <end position="204"/>
    </location>
</feature>
<name>A0A072VCE7_MEDTR</name>
<reference evidence="9" key="3">
    <citation type="submission" date="2015-04" db="UniProtKB">
        <authorList>
            <consortium name="EnsemblPlants"/>
        </authorList>
    </citation>
    <scope>IDENTIFICATION</scope>
    <source>
        <strain evidence="9">cv. Jemalong A17</strain>
    </source>
</reference>
<keyword evidence="1" id="KW-0479">Metal-binding</keyword>
<gene>
    <name evidence="8" type="ordered locus">MTR_2g090365</name>
</gene>
<proteinExistence type="predicted"/>
<dbReference type="HOGENOM" id="CLU_604654_0_0_1"/>
<dbReference type="InterPro" id="IPR001025">
    <property type="entry name" value="BAH_dom"/>
</dbReference>
<evidence type="ECO:0000259" key="7">
    <source>
        <dbReference type="PROSITE" id="PS51038"/>
    </source>
</evidence>
<evidence type="ECO:0000313" key="8">
    <source>
        <dbReference type="EMBL" id="KEH39133.1"/>
    </source>
</evidence>
<evidence type="ECO:0000256" key="2">
    <source>
        <dbReference type="ARBA" id="ARBA00022771"/>
    </source>
</evidence>
<dbReference type="Pfam" id="PF01426">
    <property type="entry name" value="BAH"/>
    <property type="match status" value="1"/>
</dbReference>
<sequence length="453" mass="52265">MVAIPRAKTMTFFCSYDDAFTNEDFSSVTHIDYSKDFNISKIAKTSIVPATAYNSPEVSLSQDVIATIVEKSMKTCTDNLMQFLDIHIQELINNAAVTSSDPHNQKLALFFSRQVAFQKQPMTPSSQDPVLHAARIFTQSTNYGTISISFINRTTYFQYQQPQHQQQQWPQQSPQLVQPLQPPSMHSKMRPPSKNYSPKLSQFAQGGYPPQSASLQNPAPHNLTVRNPSELQLMRSHPYNELILCSSPFLRNRMRRSNLQYVMGTTRQGKRNKYTIRGTDTVVRAKDCVLLRRTDAIKPIIARVEKFEQDNMNRMRVYVRKYYRPEETIEGRVCFHGDKELFLSNHYDVHSADTIEGKCFVHNLKNYMKLEVVGANDYYSRFWYNAFTGAMTPERVEVLCKCEMPYNPDRLMVLCGSCNERYHPKCVGMPFEEAMKSEDFRFVCSKCSPDLKD</sequence>
<dbReference type="SUPFAM" id="SSF57903">
    <property type="entry name" value="FYVE/PHD zinc finger"/>
    <property type="match status" value="1"/>
</dbReference>
<dbReference type="GO" id="GO:0008270">
    <property type="term" value="F:zinc ion binding"/>
    <property type="evidence" value="ECO:0007669"/>
    <property type="project" value="UniProtKB-KW"/>
</dbReference>
<keyword evidence="10" id="KW-1185">Reference proteome</keyword>
<dbReference type="SMART" id="SM00249">
    <property type="entry name" value="PHD"/>
    <property type="match status" value="1"/>
</dbReference>
<dbReference type="PANTHER" id="PTHR46364">
    <property type="entry name" value="OS08G0421900 PROTEIN"/>
    <property type="match status" value="1"/>
</dbReference>
<feature type="domain" description="PHD-type" evidence="6">
    <location>
        <begin position="397"/>
        <end position="450"/>
    </location>
</feature>
<keyword evidence="2 4" id="KW-0863">Zinc-finger</keyword>
<feature type="domain" description="BAH" evidence="7">
    <location>
        <begin position="281"/>
        <end position="395"/>
    </location>
</feature>
<evidence type="ECO:0000259" key="6">
    <source>
        <dbReference type="PROSITE" id="PS50016"/>
    </source>
</evidence>
<dbReference type="PROSITE" id="PS50016">
    <property type="entry name" value="ZF_PHD_2"/>
    <property type="match status" value="1"/>
</dbReference>